<dbReference type="Proteomes" id="UP001589610">
    <property type="component" value="Unassembled WGS sequence"/>
</dbReference>
<sequence>MRLAIRVGVATALMAAPSAPAEPVGPPTPAPAPAAAAAAANIKALPTPVATANAAPTPAATNSFKAAPTPVATVGAKAAPTPTPTPVATSTPTPAPSATPTPTPSVTATVNATSTATATATATIKSRTNSTVSLPPFGGRNTIPPWLKKVPSLRVVPMWPRQASSVRIFVHCPPKSNHAIIGSTAFNLKGSRRIYREVGLGLSNRGLGHRAVSISYFALPGFHKACLTCVKVTMNKRTRIRRIKVLGRDSAPIYLRRFSIWQFFDSPRVCVRRGRC</sequence>
<dbReference type="RefSeq" id="WP_386156186.1">
    <property type="nucleotide sequence ID" value="NZ_JBHMBS010000004.1"/>
</dbReference>
<feature type="signal peptide" evidence="2">
    <location>
        <begin position="1"/>
        <end position="21"/>
    </location>
</feature>
<evidence type="ECO:0000256" key="1">
    <source>
        <dbReference type="SAM" id="MobiDB-lite"/>
    </source>
</evidence>
<protein>
    <submittedName>
        <fullName evidence="3">Uncharacterized protein</fullName>
    </submittedName>
</protein>
<evidence type="ECO:0000313" key="3">
    <source>
        <dbReference type="EMBL" id="MFB9676195.1"/>
    </source>
</evidence>
<feature type="compositionally biased region" description="Pro residues" evidence="1">
    <location>
        <begin position="93"/>
        <end position="103"/>
    </location>
</feature>
<evidence type="ECO:0000256" key="2">
    <source>
        <dbReference type="SAM" id="SignalP"/>
    </source>
</evidence>
<proteinExistence type="predicted"/>
<feature type="compositionally biased region" description="Low complexity" evidence="1">
    <location>
        <begin position="74"/>
        <end position="92"/>
    </location>
</feature>
<feature type="region of interest" description="Disordered" evidence="1">
    <location>
        <begin position="74"/>
        <end position="108"/>
    </location>
</feature>
<evidence type="ECO:0000313" key="4">
    <source>
        <dbReference type="Proteomes" id="UP001589610"/>
    </source>
</evidence>
<gene>
    <name evidence="3" type="ORF">ACFFRH_11920</name>
</gene>
<reference evidence="3 4" key="1">
    <citation type="submission" date="2024-09" db="EMBL/GenBank/DDBJ databases">
        <authorList>
            <person name="Sun Q."/>
            <person name="Mori K."/>
        </authorList>
    </citation>
    <scope>NUCLEOTIDE SEQUENCE [LARGE SCALE GENOMIC DNA]</scope>
    <source>
        <strain evidence="3 4">JCM 3028</strain>
    </source>
</reference>
<organism evidence="3 4">
    <name type="scientific">Streptosporangium vulgare</name>
    <dbReference type="NCBI Taxonomy" id="46190"/>
    <lineage>
        <taxon>Bacteria</taxon>
        <taxon>Bacillati</taxon>
        <taxon>Actinomycetota</taxon>
        <taxon>Actinomycetes</taxon>
        <taxon>Streptosporangiales</taxon>
        <taxon>Streptosporangiaceae</taxon>
        <taxon>Streptosporangium</taxon>
    </lineage>
</organism>
<feature type="chain" id="PRO_5046476388" evidence="2">
    <location>
        <begin position="22"/>
        <end position="276"/>
    </location>
</feature>
<name>A0ABV5TDJ2_9ACTN</name>
<accession>A0ABV5TDJ2</accession>
<keyword evidence="4" id="KW-1185">Reference proteome</keyword>
<comment type="caution">
    <text evidence="3">The sequence shown here is derived from an EMBL/GenBank/DDBJ whole genome shotgun (WGS) entry which is preliminary data.</text>
</comment>
<dbReference type="EMBL" id="JBHMBS010000004">
    <property type="protein sequence ID" value="MFB9676195.1"/>
    <property type="molecule type" value="Genomic_DNA"/>
</dbReference>
<keyword evidence="2" id="KW-0732">Signal</keyword>